<dbReference type="GO" id="GO:0003700">
    <property type="term" value="F:DNA-binding transcription factor activity"/>
    <property type="evidence" value="ECO:0007669"/>
    <property type="project" value="InterPro"/>
</dbReference>
<sequence>MASSKVVVTTNPDVAPQSSISSQVWDEVVGGAESQDMAISLHDLLLTSVARNDVVPPSHGGRGKRKAVEEAVVDRATLQKQRRMIKNRESAARSRERKQAYTVELESLVTLLEEENARLLKEEAERRRQRFNQLSTNPWKAILGTLRPATYSASLQYLDLHLLLMECLIPVEEKSKPRRMLRRVNSAQW</sequence>
<dbReference type="Gene3D" id="1.20.5.170">
    <property type="match status" value="1"/>
</dbReference>
<evidence type="ECO:0000313" key="7">
    <source>
        <dbReference type="Proteomes" id="UP001374535"/>
    </source>
</evidence>
<dbReference type="GO" id="GO:0005634">
    <property type="term" value="C:nucleus"/>
    <property type="evidence" value="ECO:0007669"/>
    <property type="project" value="UniProtKB-SubCell"/>
</dbReference>
<evidence type="ECO:0000256" key="1">
    <source>
        <dbReference type="ARBA" id="ARBA00004123"/>
    </source>
</evidence>
<dbReference type="PROSITE" id="PS50217">
    <property type="entry name" value="BZIP"/>
    <property type="match status" value="1"/>
</dbReference>
<dbReference type="AlphaFoldDB" id="A0AAQ3RGU7"/>
<organism evidence="6 7">
    <name type="scientific">Vigna mungo</name>
    <name type="common">Black gram</name>
    <name type="synonym">Phaseolus mungo</name>
    <dbReference type="NCBI Taxonomy" id="3915"/>
    <lineage>
        <taxon>Eukaryota</taxon>
        <taxon>Viridiplantae</taxon>
        <taxon>Streptophyta</taxon>
        <taxon>Embryophyta</taxon>
        <taxon>Tracheophyta</taxon>
        <taxon>Spermatophyta</taxon>
        <taxon>Magnoliopsida</taxon>
        <taxon>eudicotyledons</taxon>
        <taxon>Gunneridae</taxon>
        <taxon>Pentapetalae</taxon>
        <taxon>rosids</taxon>
        <taxon>fabids</taxon>
        <taxon>Fabales</taxon>
        <taxon>Fabaceae</taxon>
        <taxon>Papilionoideae</taxon>
        <taxon>50 kb inversion clade</taxon>
        <taxon>NPAAA clade</taxon>
        <taxon>indigoferoid/millettioid clade</taxon>
        <taxon>Phaseoleae</taxon>
        <taxon>Vigna</taxon>
    </lineage>
</organism>
<dbReference type="InterPro" id="IPR046347">
    <property type="entry name" value="bZIP_sf"/>
</dbReference>
<dbReference type="InterPro" id="IPR004827">
    <property type="entry name" value="bZIP"/>
</dbReference>
<protein>
    <recommendedName>
        <fullName evidence="5">BZIP domain-containing protein</fullName>
    </recommendedName>
</protein>
<gene>
    <name evidence="6" type="ORF">V8G54_033996</name>
</gene>
<dbReference type="PROSITE" id="PS00036">
    <property type="entry name" value="BZIP_BASIC"/>
    <property type="match status" value="1"/>
</dbReference>
<dbReference type="GO" id="GO:0003677">
    <property type="term" value="F:DNA binding"/>
    <property type="evidence" value="ECO:0007669"/>
    <property type="project" value="UniProtKB-KW"/>
</dbReference>
<keyword evidence="2" id="KW-0238">DNA-binding</keyword>
<dbReference type="Proteomes" id="UP001374535">
    <property type="component" value="Chromosome 10"/>
</dbReference>
<dbReference type="Pfam" id="PF00170">
    <property type="entry name" value="bZIP_1"/>
    <property type="match status" value="1"/>
</dbReference>
<accession>A0AAQ3RGU7</accession>
<keyword evidence="4" id="KW-0175">Coiled coil</keyword>
<evidence type="ECO:0000259" key="5">
    <source>
        <dbReference type="PROSITE" id="PS50217"/>
    </source>
</evidence>
<dbReference type="SUPFAM" id="SSF57959">
    <property type="entry name" value="Leucine zipper domain"/>
    <property type="match status" value="1"/>
</dbReference>
<dbReference type="CDD" id="cd14707">
    <property type="entry name" value="bZIP_plant_BZIP46"/>
    <property type="match status" value="1"/>
</dbReference>
<reference evidence="6 7" key="1">
    <citation type="journal article" date="2023" name="Life. Sci Alliance">
        <title>Evolutionary insights into 3D genome organization and epigenetic landscape of Vigna mungo.</title>
        <authorList>
            <person name="Junaid A."/>
            <person name="Singh B."/>
            <person name="Bhatia S."/>
        </authorList>
    </citation>
    <scope>NUCLEOTIDE SEQUENCE [LARGE SCALE GENOMIC DNA]</scope>
    <source>
        <strain evidence="6">Urdbean</strain>
    </source>
</reference>
<evidence type="ECO:0000256" key="4">
    <source>
        <dbReference type="SAM" id="Coils"/>
    </source>
</evidence>
<dbReference type="FunFam" id="1.20.5.170:FF:000036">
    <property type="entry name" value="ABSCISIC ACID-INSENSITIVE 5-like protein 2"/>
    <property type="match status" value="1"/>
</dbReference>
<keyword evidence="7" id="KW-1185">Reference proteome</keyword>
<dbReference type="SMART" id="SM00338">
    <property type="entry name" value="BRLZ"/>
    <property type="match status" value="1"/>
</dbReference>
<name>A0AAQ3RGU7_VIGMU</name>
<feature type="domain" description="BZIP" evidence="5">
    <location>
        <begin position="77"/>
        <end position="129"/>
    </location>
</feature>
<dbReference type="EMBL" id="CP144691">
    <property type="protein sequence ID" value="WVY94908.1"/>
    <property type="molecule type" value="Genomic_DNA"/>
</dbReference>
<dbReference type="GO" id="GO:0045893">
    <property type="term" value="P:positive regulation of DNA-templated transcription"/>
    <property type="evidence" value="ECO:0007669"/>
    <property type="project" value="InterPro"/>
</dbReference>
<proteinExistence type="predicted"/>
<comment type="subcellular location">
    <subcellularLocation>
        <location evidence="1">Nucleus</location>
    </subcellularLocation>
</comment>
<evidence type="ECO:0000256" key="2">
    <source>
        <dbReference type="ARBA" id="ARBA00023125"/>
    </source>
</evidence>
<dbReference type="InterPro" id="IPR043452">
    <property type="entry name" value="BZIP46-like"/>
</dbReference>
<evidence type="ECO:0000256" key="3">
    <source>
        <dbReference type="ARBA" id="ARBA00023242"/>
    </source>
</evidence>
<dbReference type="PANTHER" id="PTHR22952">
    <property type="entry name" value="CAMP-RESPONSE ELEMENT BINDING PROTEIN-RELATED"/>
    <property type="match status" value="1"/>
</dbReference>
<evidence type="ECO:0000313" key="6">
    <source>
        <dbReference type="EMBL" id="WVY94908.1"/>
    </source>
</evidence>
<dbReference type="PANTHER" id="PTHR22952:SF392">
    <property type="entry name" value="BZIP TRANSCRIPTION FACTOR 12"/>
    <property type="match status" value="1"/>
</dbReference>
<keyword evidence="3" id="KW-0539">Nucleus</keyword>
<feature type="coiled-coil region" evidence="4">
    <location>
        <begin position="102"/>
        <end position="134"/>
    </location>
</feature>